<evidence type="ECO:0000256" key="3">
    <source>
        <dbReference type="ARBA" id="ARBA00022989"/>
    </source>
</evidence>
<keyword evidence="3 7" id="KW-1133">Transmembrane helix</keyword>
<evidence type="ECO:0000256" key="4">
    <source>
        <dbReference type="ARBA" id="ARBA00023136"/>
    </source>
</evidence>
<sequence>MASFLQKRLRCFYCGRRSTQSQKGPIRQFQCRDCQAVNYLDENGEITDPPVNEASLGAPVPQYAQPVSRSGSQEPSADSSIFCSTCVKNQYLLTQTLASYLPPTSHPEYAAYEASYPAYRKSLEERYPQVCAQCEPRVRNRIREAGYAAKSDHLRRMMERSRGGRHRAHGWNWRSLLVATGAVSFWASVAGQLAWNLAGSIATEHLGMETQDSVSLFSITTSCVRQGLKHRQIADECTSVVTPYAGLALFLGVASIWWNPRLRHKVEGKGRITGMREYYKIQIVVLVVRFVAWACLQDQSITGLDPRLPPAIHAFMGLFTIISVVLSRRIIIFDTTPLFTWQDNVEPLLPQENKLKPATRSQLASPPASQTSFLSTENVPQRFPINSLAHIPSSNPAPFYIPPTPPLDPVDDTDAMDWTPSQQSFQPKVTPRHLDSPALAGPSPFQGNLPAAPKPPSWQLRNPASQSAIKPIEQKLNPFRNAPVLQPTSNKREPAQAATEPEPVMAPPRFFPPSDYATDTGLESLFDKTFSIAEEPTGIRKQRWPLRAKANNHGPAAGSASPFSRIFKTGLLAGCLVIWATAQFFELPGKSVETIVLGIAFLVAGFSLLGSLMRPMAMWSAMDIILPLLELVACAYLATHLNPSSYDRYVFDRAGKSLVAFMIGQEMINLRSFSFSPKRPAMKQDQPKQHSQRQQAPSARLTVTAPAPKQTSNTAKSPNTGISSTLDRHSFTSSSNLNYETRPTLAPAPSFGAGSFRDNNFNTQNSNGSVGVTHPPPFSAIPYPPHSPSFSSFGSAAMQDNPVPTISTTSISTTSYASSSTPEPPSPQKRAAVLASPLRGGSSQAISSLNLEDKPAPSSGRYTLRTRRSRM</sequence>
<feature type="compositionally biased region" description="Polar residues" evidence="6">
    <location>
        <begin position="841"/>
        <end position="850"/>
    </location>
</feature>
<feature type="transmembrane region" description="Helical" evidence="7">
    <location>
        <begin position="308"/>
        <end position="326"/>
    </location>
</feature>
<dbReference type="OrthoDB" id="5966927at2759"/>
<dbReference type="PANTHER" id="PTHR28538">
    <property type="entry name" value="INTEGRAL INNER NUCLEAR MEMBRANE PROTEIN IMA1"/>
    <property type="match status" value="1"/>
</dbReference>
<gene>
    <name evidence="9" type="ORF">AJ80_00775</name>
</gene>
<accession>A0A2B7YU08</accession>
<feature type="compositionally biased region" description="Polar residues" evidence="6">
    <location>
        <begin position="757"/>
        <end position="770"/>
    </location>
</feature>
<keyword evidence="10" id="KW-1185">Reference proteome</keyword>
<dbReference type="PANTHER" id="PTHR28538:SF1">
    <property type="entry name" value="INTEGRAL INNER NUCLEAR MEMBRANE PROTEIN IMA1"/>
    <property type="match status" value="1"/>
</dbReference>
<reference evidence="9 10" key="1">
    <citation type="submission" date="2017-10" db="EMBL/GenBank/DDBJ databases">
        <title>Comparative genomics in systemic dimorphic fungi from Ajellomycetaceae.</title>
        <authorList>
            <person name="Munoz J.F."/>
            <person name="Mcewen J.G."/>
            <person name="Clay O.K."/>
            <person name="Cuomo C.A."/>
        </authorList>
    </citation>
    <scope>NUCLEOTIDE SEQUENCE [LARGE SCALE GENOMIC DNA]</scope>
    <source>
        <strain evidence="9 10">UAMH7299</strain>
    </source>
</reference>
<feature type="transmembrane region" description="Helical" evidence="7">
    <location>
        <begin position="175"/>
        <end position="195"/>
    </location>
</feature>
<feature type="compositionally biased region" description="Pro residues" evidence="6">
    <location>
        <begin position="774"/>
        <end position="787"/>
    </location>
</feature>
<dbReference type="EMBL" id="PDNA01000006">
    <property type="protein sequence ID" value="PGH27534.1"/>
    <property type="molecule type" value="Genomic_DNA"/>
</dbReference>
<name>A0A2B7YU08_POLH7</name>
<feature type="compositionally biased region" description="Low complexity" evidence="6">
    <location>
        <begin position="802"/>
        <end position="821"/>
    </location>
</feature>
<feature type="transmembrane region" description="Helical" evidence="7">
    <location>
        <begin position="241"/>
        <end position="258"/>
    </location>
</feature>
<protein>
    <recommendedName>
        <fullName evidence="8">Ima1 N-terminal domain-containing protein</fullName>
    </recommendedName>
</protein>
<feature type="compositionally biased region" description="Polar residues" evidence="6">
    <location>
        <begin position="459"/>
        <end position="468"/>
    </location>
</feature>
<feature type="transmembrane region" description="Helical" evidence="7">
    <location>
        <begin position="566"/>
        <end position="585"/>
    </location>
</feature>
<feature type="compositionally biased region" description="Pro residues" evidence="6">
    <location>
        <begin position="399"/>
        <end position="408"/>
    </location>
</feature>
<proteinExistence type="predicted"/>
<feature type="compositionally biased region" description="Polar residues" evidence="6">
    <location>
        <begin position="709"/>
        <end position="741"/>
    </location>
</feature>
<dbReference type="STRING" id="1447883.A0A2B7YU08"/>
<dbReference type="GO" id="GO:0005637">
    <property type="term" value="C:nuclear inner membrane"/>
    <property type="evidence" value="ECO:0007669"/>
    <property type="project" value="UniProtKB-SubCell"/>
</dbReference>
<feature type="transmembrane region" description="Helical" evidence="7">
    <location>
        <begin position="591"/>
        <end position="609"/>
    </location>
</feature>
<evidence type="ECO:0000313" key="9">
    <source>
        <dbReference type="EMBL" id="PGH27534.1"/>
    </source>
</evidence>
<dbReference type="GO" id="GO:0034992">
    <property type="term" value="C:microtubule organizing center attachment site"/>
    <property type="evidence" value="ECO:0007669"/>
    <property type="project" value="TreeGrafter"/>
</dbReference>
<feature type="transmembrane region" description="Helical" evidence="7">
    <location>
        <begin position="278"/>
        <end position="296"/>
    </location>
</feature>
<evidence type="ECO:0000313" key="10">
    <source>
        <dbReference type="Proteomes" id="UP000224634"/>
    </source>
</evidence>
<feature type="domain" description="Ima1 N-terminal" evidence="8">
    <location>
        <begin position="9"/>
        <end position="138"/>
    </location>
</feature>
<evidence type="ECO:0000256" key="6">
    <source>
        <dbReference type="SAM" id="MobiDB-lite"/>
    </source>
</evidence>
<dbReference type="InterPro" id="IPR018617">
    <property type="entry name" value="Ima1_N"/>
</dbReference>
<dbReference type="AlphaFoldDB" id="A0A2B7YU08"/>
<evidence type="ECO:0000256" key="7">
    <source>
        <dbReference type="SAM" id="Phobius"/>
    </source>
</evidence>
<evidence type="ECO:0000256" key="1">
    <source>
        <dbReference type="ARBA" id="ARBA00004473"/>
    </source>
</evidence>
<organism evidence="9 10">
    <name type="scientific">Polytolypa hystricis (strain UAMH7299)</name>
    <dbReference type="NCBI Taxonomy" id="1447883"/>
    <lineage>
        <taxon>Eukaryota</taxon>
        <taxon>Fungi</taxon>
        <taxon>Dikarya</taxon>
        <taxon>Ascomycota</taxon>
        <taxon>Pezizomycotina</taxon>
        <taxon>Eurotiomycetes</taxon>
        <taxon>Eurotiomycetidae</taxon>
        <taxon>Onygenales</taxon>
        <taxon>Onygenales incertae sedis</taxon>
        <taxon>Polytolypa</taxon>
    </lineage>
</organism>
<dbReference type="GO" id="GO:0071765">
    <property type="term" value="P:nuclear inner membrane organization"/>
    <property type="evidence" value="ECO:0007669"/>
    <property type="project" value="InterPro"/>
</dbReference>
<evidence type="ECO:0000256" key="5">
    <source>
        <dbReference type="ARBA" id="ARBA00023242"/>
    </source>
</evidence>
<feature type="region of interest" description="Disordered" evidence="6">
    <location>
        <begin position="678"/>
        <end position="871"/>
    </location>
</feature>
<dbReference type="Proteomes" id="UP000224634">
    <property type="component" value="Unassembled WGS sequence"/>
</dbReference>
<comment type="caution">
    <text evidence="9">The sequence shown here is derived from an EMBL/GenBank/DDBJ whole genome shotgun (WGS) entry which is preliminary data.</text>
</comment>
<feature type="region of interest" description="Disordered" evidence="6">
    <location>
        <begin position="396"/>
        <end position="509"/>
    </location>
</feature>
<comment type="subcellular location">
    <subcellularLocation>
        <location evidence="1">Nucleus inner membrane</location>
        <topology evidence="1">Multi-pass membrane protein</topology>
    </subcellularLocation>
</comment>
<evidence type="ECO:0000259" key="8">
    <source>
        <dbReference type="Pfam" id="PF09779"/>
    </source>
</evidence>
<dbReference type="InterPro" id="IPR042321">
    <property type="entry name" value="Ima1"/>
</dbReference>
<keyword evidence="5" id="KW-0539">Nucleus</keyword>
<dbReference type="GO" id="GO:0044732">
    <property type="term" value="C:mitotic spindle pole body"/>
    <property type="evidence" value="ECO:0007669"/>
    <property type="project" value="TreeGrafter"/>
</dbReference>
<dbReference type="Pfam" id="PF09779">
    <property type="entry name" value="Ima1_N"/>
    <property type="match status" value="1"/>
</dbReference>
<keyword evidence="4 7" id="KW-0472">Membrane</keyword>
<dbReference type="GO" id="GO:0034506">
    <property type="term" value="C:chromosome, centromeric core domain"/>
    <property type="evidence" value="ECO:0007669"/>
    <property type="project" value="TreeGrafter"/>
</dbReference>
<evidence type="ECO:0000256" key="2">
    <source>
        <dbReference type="ARBA" id="ARBA00022692"/>
    </source>
</evidence>
<keyword evidence="2 7" id="KW-0812">Transmembrane</keyword>